<feature type="compositionally biased region" description="Polar residues" evidence="1">
    <location>
        <begin position="34"/>
        <end position="53"/>
    </location>
</feature>
<feature type="region of interest" description="Disordered" evidence="1">
    <location>
        <begin position="34"/>
        <end position="92"/>
    </location>
</feature>
<dbReference type="Proteomes" id="UP000242715">
    <property type="component" value="Unassembled WGS sequence"/>
</dbReference>
<gene>
    <name evidence="2" type="ORF">TSUD_89870</name>
</gene>
<accession>A0A2Z6NLM4</accession>
<keyword evidence="3" id="KW-1185">Reference proteome</keyword>
<dbReference type="EMBL" id="DF974118">
    <property type="protein sequence ID" value="GAU45368.1"/>
    <property type="molecule type" value="Genomic_DNA"/>
</dbReference>
<dbReference type="OrthoDB" id="10521889at2759"/>
<evidence type="ECO:0000313" key="2">
    <source>
        <dbReference type="EMBL" id="GAU45368.1"/>
    </source>
</evidence>
<organism evidence="2 3">
    <name type="scientific">Trifolium subterraneum</name>
    <name type="common">Subterranean clover</name>
    <dbReference type="NCBI Taxonomy" id="3900"/>
    <lineage>
        <taxon>Eukaryota</taxon>
        <taxon>Viridiplantae</taxon>
        <taxon>Streptophyta</taxon>
        <taxon>Embryophyta</taxon>
        <taxon>Tracheophyta</taxon>
        <taxon>Spermatophyta</taxon>
        <taxon>Magnoliopsida</taxon>
        <taxon>eudicotyledons</taxon>
        <taxon>Gunneridae</taxon>
        <taxon>Pentapetalae</taxon>
        <taxon>rosids</taxon>
        <taxon>fabids</taxon>
        <taxon>Fabales</taxon>
        <taxon>Fabaceae</taxon>
        <taxon>Papilionoideae</taxon>
        <taxon>50 kb inversion clade</taxon>
        <taxon>NPAAA clade</taxon>
        <taxon>Hologalegina</taxon>
        <taxon>IRL clade</taxon>
        <taxon>Trifolieae</taxon>
        <taxon>Trifolium</taxon>
    </lineage>
</organism>
<evidence type="ECO:0000256" key="1">
    <source>
        <dbReference type="SAM" id="MobiDB-lite"/>
    </source>
</evidence>
<name>A0A2Z6NLM4_TRISU</name>
<sequence>MVYSRFDTPTVEDVEGLLMLQEAQLEKFRQELTNPSVSANVAQIDSKNHQSNQEAEDNEHYSSNSYRGRGRGKGKGKDRARAQNAPNNGKVQCQYCAKSNHDAANC</sequence>
<dbReference type="AlphaFoldDB" id="A0A2Z6NLM4"/>
<reference evidence="3" key="1">
    <citation type="journal article" date="2017" name="Front. Plant Sci.">
        <title>Climate Clever Clovers: New Paradigm to Reduce the Environmental Footprint of Ruminants by Breeding Low Methanogenic Forages Utilizing Haplotype Variation.</title>
        <authorList>
            <person name="Kaur P."/>
            <person name="Appels R."/>
            <person name="Bayer P.E."/>
            <person name="Keeble-Gagnere G."/>
            <person name="Wang J."/>
            <person name="Hirakawa H."/>
            <person name="Shirasawa K."/>
            <person name="Vercoe P."/>
            <person name="Stefanova K."/>
            <person name="Durmic Z."/>
            <person name="Nichols P."/>
            <person name="Revell C."/>
            <person name="Isobe S.N."/>
            <person name="Edwards D."/>
            <person name="Erskine W."/>
        </authorList>
    </citation>
    <scope>NUCLEOTIDE SEQUENCE [LARGE SCALE GENOMIC DNA]</scope>
    <source>
        <strain evidence="3">cv. Daliak</strain>
    </source>
</reference>
<proteinExistence type="predicted"/>
<evidence type="ECO:0000313" key="3">
    <source>
        <dbReference type="Proteomes" id="UP000242715"/>
    </source>
</evidence>
<protein>
    <submittedName>
        <fullName evidence="2">Uncharacterized protein</fullName>
    </submittedName>
</protein>